<evidence type="ECO:0000256" key="1">
    <source>
        <dbReference type="SAM" id="MobiDB-lite"/>
    </source>
</evidence>
<keyword evidence="4" id="KW-1185">Reference proteome</keyword>
<feature type="compositionally biased region" description="Basic and acidic residues" evidence="1">
    <location>
        <begin position="98"/>
        <end position="109"/>
    </location>
</feature>
<feature type="compositionally biased region" description="Polar residues" evidence="1">
    <location>
        <begin position="134"/>
        <end position="147"/>
    </location>
</feature>
<name>A0ABD1Q7L1_9LAMI</name>
<evidence type="ECO:0000313" key="4">
    <source>
        <dbReference type="Proteomes" id="UP001604336"/>
    </source>
</evidence>
<evidence type="ECO:0000313" key="3">
    <source>
        <dbReference type="EMBL" id="KAL2471593.1"/>
    </source>
</evidence>
<dbReference type="EMBL" id="JBFOLK010000012">
    <property type="protein sequence ID" value="KAL2471593.1"/>
    <property type="molecule type" value="Genomic_DNA"/>
</dbReference>
<feature type="domain" description="DUF7746" evidence="2">
    <location>
        <begin position="363"/>
        <end position="437"/>
    </location>
</feature>
<dbReference type="PANTHER" id="PTHR33054:SF9">
    <property type="entry name" value="CCHC-TYPE DOMAIN-CONTAINING PROTEIN"/>
    <property type="match status" value="1"/>
</dbReference>
<gene>
    <name evidence="3" type="ORF">Adt_39729</name>
</gene>
<comment type="caution">
    <text evidence="3">The sequence shown here is derived from an EMBL/GenBank/DDBJ whole genome shotgun (WGS) entry which is preliminary data.</text>
</comment>
<evidence type="ECO:0000259" key="2">
    <source>
        <dbReference type="Pfam" id="PF24925"/>
    </source>
</evidence>
<accession>A0ABD1Q7L1</accession>
<feature type="region of interest" description="Disordered" evidence="1">
    <location>
        <begin position="84"/>
        <end position="147"/>
    </location>
</feature>
<dbReference type="Pfam" id="PF24925">
    <property type="entry name" value="DUF7746"/>
    <property type="match status" value="1"/>
</dbReference>
<dbReference type="AlphaFoldDB" id="A0ABD1Q7L1"/>
<proteinExistence type="predicted"/>
<reference evidence="4" key="1">
    <citation type="submission" date="2024-07" db="EMBL/GenBank/DDBJ databases">
        <title>Two chromosome-level genome assemblies of Korean endemic species Abeliophyllum distichum and Forsythia ovata (Oleaceae).</title>
        <authorList>
            <person name="Jang H."/>
        </authorList>
    </citation>
    <scope>NUCLEOTIDE SEQUENCE [LARGE SCALE GENOMIC DNA]</scope>
</reference>
<dbReference type="PANTHER" id="PTHR33054">
    <property type="entry name" value="CCHC-TYPE DOMAIN-CONTAINING PROTEIN"/>
    <property type="match status" value="1"/>
</dbReference>
<sequence length="439" mass="50099">MSPKALRSSPKNETLLIEINPLHSNVAIPRRLSWDQVTQNPLWTFENELPPVREAPNSRLKEITELADGSVQVQFASSSTSRYSFQSSRSEPFQTFKQSEKQPSDKFKGVDFTPNIPKTHYSEEEDDSTHRGSESPTLSDMRSQRDQLNVISSTIDRKREFKRDKDPQIWKTTSGNTFQSVHPPLEEIVIPKGDVKVIASPLKQISDKGEHDSPTIKDIKNIPQQNNYTNILLDSVATQLNQIDQPIQNELVKQDKTKGKEKVNEKTSKTLFKPNEDKVRFGPRTSGTSEVLLEIVKQLRDKESTSKINVIDSIEVLQDQFEELKINKLKDKSFARHPLPHFYLRPTFPDMLLEEPLPSQKSFSGLEVIVWNIDGKIEHQNMQVLSEMMTASGAYSAKGNTDKEAAINIYNGFSGQLKDWWFNYLSSDDRDKILNAVKK</sequence>
<organism evidence="3 4">
    <name type="scientific">Abeliophyllum distichum</name>
    <dbReference type="NCBI Taxonomy" id="126358"/>
    <lineage>
        <taxon>Eukaryota</taxon>
        <taxon>Viridiplantae</taxon>
        <taxon>Streptophyta</taxon>
        <taxon>Embryophyta</taxon>
        <taxon>Tracheophyta</taxon>
        <taxon>Spermatophyta</taxon>
        <taxon>Magnoliopsida</taxon>
        <taxon>eudicotyledons</taxon>
        <taxon>Gunneridae</taxon>
        <taxon>Pentapetalae</taxon>
        <taxon>asterids</taxon>
        <taxon>lamiids</taxon>
        <taxon>Lamiales</taxon>
        <taxon>Oleaceae</taxon>
        <taxon>Forsythieae</taxon>
        <taxon>Abeliophyllum</taxon>
    </lineage>
</organism>
<protein>
    <submittedName>
        <fullName evidence="3">Enzymatic polyprotein</fullName>
    </submittedName>
</protein>
<dbReference type="InterPro" id="IPR056648">
    <property type="entry name" value="DUF7746"/>
</dbReference>
<dbReference type="Proteomes" id="UP001604336">
    <property type="component" value="Unassembled WGS sequence"/>
</dbReference>